<keyword evidence="3" id="KW-1185">Reference proteome</keyword>
<organism evidence="2 3">
    <name type="scientific">Nephila pilipes</name>
    <name type="common">Giant wood spider</name>
    <name type="synonym">Nephila maculata</name>
    <dbReference type="NCBI Taxonomy" id="299642"/>
    <lineage>
        <taxon>Eukaryota</taxon>
        <taxon>Metazoa</taxon>
        <taxon>Ecdysozoa</taxon>
        <taxon>Arthropoda</taxon>
        <taxon>Chelicerata</taxon>
        <taxon>Arachnida</taxon>
        <taxon>Araneae</taxon>
        <taxon>Araneomorphae</taxon>
        <taxon>Entelegynae</taxon>
        <taxon>Araneoidea</taxon>
        <taxon>Nephilidae</taxon>
        <taxon>Nephila</taxon>
    </lineage>
</organism>
<dbReference type="EMBL" id="BMAW01004299">
    <property type="protein sequence ID" value="GFS88043.1"/>
    <property type="molecule type" value="Genomic_DNA"/>
</dbReference>
<dbReference type="Proteomes" id="UP000887013">
    <property type="component" value="Unassembled WGS sequence"/>
</dbReference>
<evidence type="ECO:0000256" key="1">
    <source>
        <dbReference type="SAM" id="MobiDB-lite"/>
    </source>
</evidence>
<comment type="caution">
    <text evidence="2">The sequence shown here is derived from an EMBL/GenBank/DDBJ whole genome shotgun (WGS) entry which is preliminary data.</text>
</comment>
<accession>A0A8X6N136</accession>
<proteinExistence type="predicted"/>
<gene>
    <name evidence="2" type="ORF">NPIL_614311</name>
</gene>
<dbReference type="AlphaFoldDB" id="A0A8X6N136"/>
<feature type="compositionally biased region" description="Basic and acidic residues" evidence="1">
    <location>
        <begin position="77"/>
        <end position="87"/>
    </location>
</feature>
<feature type="region of interest" description="Disordered" evidence="1">
    <location>
        <begin position="55"/>
        <end position="87"/>
    </location>
</feature>
<evidence type="ECO:0000313" key="2">
    <source>
        <dbReference type="EMBL" id="GFS88043.1"/>
    </source>
</evidence>
<sequence length="87" mass="9640">MNRLLENHFRNLAERPLIRDGEPITSGAPSITWPRSKSDAKPLLFLPPSVGQLEKHPLSFRSNPITPHPPRITTGAKPDRAVAGKEN</sequence>
<name>A0A8X6N136_NEPPI</name>
<protein>
    <submittedName>
        <fullName evidence="2">Uncharacterized protein</fullName>
    </submittedName>
</protein>
<reference evidence="2" key="1">
    <citation type="submission" date="2020-08" db="EMBL/GenBank/DDBJ databases">
        <title>Multicomponent nature underlies the extraordinary mechanical properties of spider dragline silk.</title>
        <authorList>
            <person name="Kono N."/>
            <person name="Nakamura H."/>
            <person name="Mori M."/>
            <person name="Yoshida Y."/>
            <person name="Ohtoshi R."/>
            <person name="Malay A.D."/>
            <person name="Moran D.A.P."/>
            <person name="Tomita M."/>
            <person name="Numata K."/>
            <person name="Arakawa K."/>
        </authorList>
    </citation>
    <scope>NUCLEOTIDE SEQUENCE</scope>
</reference>
<evidence type="ECO:0000313" key="3">
    <source>
        <dbReference type="Proteomes" id="UP000887013"/>
    </source>
</evidence>